<gene>
    <name evidence="3" type="ORF">QN277_006582</name>
</gene>
<dbReference type="Proteomes" id="UP001293593">
    <property type="component" value="Unassembled WGS sequence"/>
</dbReference>
<name>A0AAE1IUB5_9FABA</name>
<evidence type="ECO:0000313" key="3">
    <source>
        <dbReference type="EMBL" id="KAK4256921.1"/>
    </source>
</evidence>
<feature type="transmembrane region" description="Helical" evidence="2">
    <location>
        <begin position="24"/>
        <end position="48"/>
    </location>
</feature>
<evidence type="ECO:0000256" key="1">
    <source>
        <dbReference type="SAM" id="MobiDB-lite"/>
    </source>
</evidence>
<sequence>MDPTQIKKIQAMKRYKRHQFLDNLYFHSLITLTCILFCCIPLFLPYFASLLREFFIVCVPSFVSTLLNSKCLFVLGNLIIVILVVNSRVFSSKSSSSTSDVYYDEFVKSRVERQIQRPQAPTSEYIKVTEMEEQVSEYEEVRREEVEEEKANEEEEKEQGLASDSDELSKRADDFIARVNEQRKLELNLLQCSSYLE</sequence>
<dbReference type="EMBL" id="JAWXYG010000012">
    <property type="protein sequence ID" value="KAK4256921.1"/>
    <property type="molecule type" value="Genomic_DNA"/>
</dbReference>
<keyword evidence="2" id="KW-0472">Membrane</keyword>
<proteinExistence type="predicted"/>
<keyword evidence="2" id="KW-1133">Transmembrane helix</keyword>
<feature type="region of interest" description="Disordered" evidence="1">
    <location>
        <begin position="139"/>
        <end position="168"/>
    </location>
</feature>
<organism evidence="3 4">
    <name type="scientific">Acacia crassicarpa</name>
    <name type="common">northern wattle</name>
    <dbReference type="NCBI Taxonomy" id="499986"/>
    <lineage>
        <taxon>Eukaryota</taxon>
        <taxon>Viridiplantae</taxon>
        <taxon>Streptophyta</taxon>
        <taxon>Embryophyta</taxon>
        <taxon>Tracheophyta</taxon>
        <taxon>Spermatophyta</taxon>
        <taxon>Magnoliopsida</taxon>
        <taxon>eudicotyledons</taxon>
        <taxon>Gunneridae</taxon>
        <taxon>Pentapetalae</taxon>
        <taxon>rosids</taxon>
        <taxon>fabids</taxon>
        <taxon>Fabales</taxon>
        <taxon>Fabaceae</taxon>
        <taxon>Caesalpinioideae</taxon>
        <taxon>mimosoid clade</taxon>
        <taxon>Acacieae</taxon>
        <taxon>Acacia</taxon>
    </lineage>
</organism>
<protein>
    <recommendedName>
        <fullName evidence="5">DUF4408 domain-containing protein</fullName>
    </recommendedName>
</protein>
<dbReference type="PANTHER" id="PTHR35762:SF2">
    <property type="entry name" value="TRANSMEMBRANE PROTEIN"/>
    <property type="match status" value="1"/>
</dbReference>
<keyword evidence="4" id="KW-1185">Reference proteome</keyword>
<evidence type="ECO:0000313" key="4">
    <source>
        <dbReference type="Proteomes" id="UP001293593"/>
    </source>
</evidence>
<dbReference type="AlphaFoldDB" id="A0AAE1IUB5"/>
<dbReference type="PANTHER" id="PTHR35762">
    <property type="entry name" value="TRANSMEMBRANE PROTEIN"/>
    <property type="match status" value="1"/>
</dbReference>
<evidence type="ECO:0000256" key="2">
    <source>
        <dbReference type="SAM" id="Phobius"/>
    </source>
</evidence>
<evidence type="ECO:0008006" key="5">
    <source>
        <dbReference type="Google" id="ProtNLM"/>
    </source>
</evidence>
<accession>A0AAE1IUB5</accession>
<feature type="transmembrane region" description="Helical" evidence="2">
    <location>
        <begin position="54"/>
        <end position="85"/>
    </location>
</feature>
<reference evidence="3" key="1">
    <citation type="submission" date="2023-10" db="EMBL/GenBank/DDBJ databases">
        <title>Chromosome-level genome of the transformable northern wattle, Acacia crassicarpa.</title>
        <authorList>
            <person name="Massaro I."/>
            <person name="Sinha N.R."/>
            <person name="Poethig S."/>
            <person name="Leichty A.R."/>
        </authorList>
    </citation>
    <scope>NUCLEOTIDE SEQUENCE</scope>
    <source>
        <strain evidence="3">Acra3RX</strain>
        <tissue evidence="3">Leaf</tissue>
    </source>
</reference>
<keyword evidence="2" id="KW-0812">Transmembrane</keyword>
<comment type="caution">
    <text evidence="3">The sequence shown here is derived from an EMBL/GenBank/DDBJ whole genome shotgun (WGS) entry which is preliminary data.</text>
</comment>
<feature type="compositionally biased region" description="Acidic residues" evidence="1">
    <location>
        <begin position="146"/>
        <end position="157"/>
    </location>
</feature>